<keyword evidence="11 14" id="KW-0472">Membrane</keyword>
<evidence type="ECO:0000256" key="8">
    <source>
        <dbReference type="ARBA" id="ARBA00023004"/>
    </source>
</evidence>
<dbReference type="InterPro" id="IPR010917">
    <property type="entry name" value="TonB_rcpt_CS"/>
</dbReference>
<accession>A0A840LH40</accession>
<dbReference type="InterPro" id="IPR011662">
    <property type="entry name" value="Secretin/TonB_short_N"/>
</dbReference>
<dbReference type="SMART" id="SM00965">
    <property type="entry name" value="STN"/>
    <property type="match status" value="1"/>
</dbReference>
<keyword evidence="8" id="KW-0408">Iron</keyword>
<keyword evidence="3 14" id="KW-0813">Transport</keyword>
<dbReference type="SUPFAM" id="SSF56935">
    <property type="entry name" value="Porins"/>
    <property type="match status" value="1"/>
</dbReference>
<keyword evidence="20" id="KW-1185">Reference proteome</keyword>
<evidence type="ECO:0000256" key="7">
    <source>
        <dbReference type="ARBA" id="ARBA00022729"/>
    </source>
</evidence>
<organism evidence="19 20">
    <name type="scientific">Roseateles oligotrophus</name>
    <dbReference type="NCBI Taxonomy" id="1769250"/>
    <lineage>
        <taxon>Bacteria</taxon>
        <taxon>Pseudomonadati</taxon>
        <taxon>Pseudomonadota</taxon>
        <taxon>Betaproteobacteria</taxon>
        <taxon>Burkholderiales</taxon>
        <taxon>Sphaerotilaceae</taxon>
        <taxon>Roseateles</taxon>
    </lineage>
</organism>
<sequence length="810" mass="87616">MFASLPHSPRTLRRGLALLSLSTIALAGQQALAQQPAANQNIAVKTHSIPAGPLGEALALFAASAGVSVQLDPTLVAGRRAAGLNGSFAPAAGFARLLEGTGLQALEAAPAVYVLRAAPAAVSATGPAADAPALPVVRARANALQESANGPVLGYAAKRSATGGKMDQAISEIAQSVSVIAAHELQARDVQSVQEALRYTAGVSTEQYGFENRGFDWFLIRGFGTQAGGNFRDGLKLGDVYDLVIANETYGLERVEILKGPSSVLFGQGDAGGIVNRVSKQPGAEALREVGVQLGTFGRKQLMADVGGALDEAGRLSYRLVATGLDSESQTRYPNGAAVANKRLYVAPSLLWQASADTSLTLLAEAMDNRAGDDIWYLTGADGEPSHVLEGEPAYSWLKNKHQLLGYQLRHRFNPEWELRQNFRQVHAKGSKHHFWTRRAEDGYTQNRTAVLHRNNFDQTQLDTQLEGRLAHGALTHRLLLGLDWNGFRGRSLGWTAEAPPLDLRQPIYGQAIPEPTTLDGDESQRRQDLGFYVQDQIQLGPQWLLNLGGRWDRSKSHVKDPVYQTDVRVDARAFSGRVGLSYRLAGGVTPYASYAESFQPESGTASNGKPFVPTLGRQFELGLKVAPEHGRTLWTVALFELSKSNVLTPDRADPKERMKQTGEIRSRGLELEARGEIARGLSLVGNYAYNNVIVTRSDGPDLGKTPIQVPKHMASAWLDYSGFGGQLNGLGLAVGWRHVGERQNDASNTAAPQPAYDLADLSVYYDRGALRLALNVSNALNKKYVQSRAWGSTYMGMERNATLSAKYRF</sequence>
<dbReference type="InterPro" id="IPR000531">
    <property type="entry name" value="Beta-barrel_TonB"/>
</dbReference>
<dbReference type="PANTHER" id="PTHR32552">
    <property type="entry name" value="FERRICHROME IRON RECEPTOR-RELATED"/>
    <property type="match status" value="1"/>
</dbReference>
<evidence type="ECO:0000256" key="14">
    <source>
        <dbReference type="PROSITE-ProRule" id="PRU01360"/>
    </source>
</evidence>
<dbReference type="InterPro" id="IPR037066">
    <property type="entry name" value="Plug_dom_sf"/>
</dbReference>
<name>A0A840LH40_9BURK</name>
<dbReference type="Pfam" id="PF07715">
    <property type="entry name" value="Plug"/>
    <property type="match status" value="1"/>
</dbReference>
<gene>
    <name evidence="19" type="ORF">HNP55_004477</name>
</gene>
<evidence type="ECO:0000256" key="10">
    <source>
        <dbReference type="ARBA" id="ARBA00023077"/>
    </source>
</evidence>
<evidence type="ECO:0000256" key="17">
    <source>
        <dbReference type="SAM" id="SignalP"/>
    </source>
</evidence>
<evidence type="ECO:0000313" key="19">
    <source>
        <dbReference type="EMBL" id="MBB4845923.1"/>
    </source>
</evidence>
<evidence type="ECO:0000259" key="18">
    <source>
        <dbReference type="SMART" id="SM00965"/>
    </source>
</evidence>
<keyword evidence="9" id="KW-0406">Ion transport</keyword>
<feature type="signal peptide" evidence="17">
    <location>
        <begin position="1"/>
        <end position="33"/>
    </location>
</feature>
<evidence type="ECO:0000256" key="15">
    <source>
        <dbReference type="PROSITE-ProRule" id="PRU10144"/>
    </source>
</evidence>
<evidence type="ECO:0000256" key="1">
    <source>
        <dbReference type="ARBA" id="ARBA00004571"/>
    </source>
</evidence>
<comment type="caution">
    <text evidence="19">The sequence shown here is derived from an EMBL/GenBank/DDBJ whole genome shotgun (WGS) entry which is preliminary data.</text>
</comment>
<protein>
    <submittedName>
        <fullName evidence="19">Iron complex outermembrane receptor protein</fullName>
    </submittedName>
</protein>
<keyword evidence="6 14" id="KW-0812">Transmembrane</keyword>
<comment type="similarity">
    <text evidence="2 14 16">Belongs to the TonB-dependent receptor family.</text>
</comment>
<dbReference type="GO" id="GO:0038023">
    <property type="term" value="F:signaling receptor activity"/>
    <property type="evidence" value="ECO:0007669"/>
    <property type="project" value="InterPro"/>
</dbReference>
<dbReference type="Gene3D" id="3.55.50.30">
    <property type="match status" value="1"/>
</dbReference>
<feature type="domain" description="Secretin/TonB short N-terminal" evidence="18">
    <location>
        <begin position="67"/>
        <end position="118"/>
    </location>
</feature>
<keyword evidence="13 14" id="KW-0998">Cell outer membrane</keyword>
<evidence type="ECO:0000256" key="3">
    <source>
        <dbReference type="ARBA" id="ARBA00022448"/>
    </source>
</evidence>
<comment type="subcellular location">
    <subcellularLocation>
        <location evidence="1 14">Cell outer membrane</location>
        <topology evidence="1 14">Multi-pass membrane protein</topology>
    </subcellularLocation>
</comment>
<dbReference type="InterPro" id="IPR039426">
    <property type="entry name" value="TonB-dep_rcpt-like"/>
</dbReference>
<dbReference type="GO" id="GO:0015344">
    <property type="term" value="F:siderophore uptake transmembrane transporter activity"/>
    <property type="evidence" value="ECO:0007669"/>
    <property type="project" value="TreeGrafter"/>
</dbReference>
<dbReference type="InterPro" id="IPR010105">
    <property type="entry name" value="TonB_sidphr_rcpt"/>
</dbReference>
<dbReference type="EMBL" id="JACHLP010000012">
    <property type="protein sequence ID" value="MBB4845923.1"/>
    <property type="molecule type" value="Genomic_DNA"/>
</dbReference>
<dbReference type="InterPro" id="IPR036942">
    <property type="entry name" value="Beta-barrel_TonB_sf"/>
</dbReference>
<keyword evidence="4 14" id="KW-1134">Transmembrane beta strand</keyword>
<evidence type="ECO:0000313" key="20">
    <source>
        <dbReference type="Proteomes" id="UP000562027"/>
    </source>
</evidence>
<evidence type="ECO:0000256" key="11">
    <source>
        <dbReference type="ARBA" id="ARBA00023136"/>
    </source>
</evidence>
<dbReference type="GO" id="GO:0009279">
    <property type="term" value="C:cell outer membrane"/>
    <property type="evidence" value="ECO:0007669"/>
    <property type="project" value="UniProtKB-SubCell"/>
</dbReference>
<dbReference type="GO" id="GO:0015891">
    <property type="term" value="P:siderophore transport"/>
    <property type="evidence" value="ECO:0007669"/>
    <property type="project" value="InterPro"/>
</dbReference>
<dbReference type="PANTHER" id="PTHR32552:SF68">
    <property type="entry name" value="FERRICHROME OUTER MEMBRANE TRANSPORTER_PHAGE RECEPTOR"/>
    <property type="match status" value="1"/>
</dbReference>
<dbReference type="Pfam" id="PF00593">
    <property type="entry name" value="TonB_dep_Rec_b-barrel"/>
    <property type="match status" value="1"/>
</dbReference>
<dbReference type="Proteomes" id="UP000562027">
    <property type="component" value="Unassembled WGS sequence"/>
</dbReference>
<keyword evidence="5" id="KW-0410">Iron transport</keyword>
<dbReference type="FunFam" id="2.170.130.10:FF:000001">
    <property type="entry name" value="Catecholate siderophore TonB-dependent receptor"/>
    <property type="match status" value="1"/>
</dbReference>
<dbReference type="PROSITE" id="PS01156">
    <property type="entry name" value="TONB_DEPENDENT_REC_2"/>
    <property type="match status" value="1"/>
</dbReference>
<evidence type="ECO:0000256" key="9">
    <source>
        <dbReference type="ARBA" id="ARBA00023065"/>
    </source>
</evidence>
<feature type="short sequence motif" description="TonB C-terminal box" evidence="15">
    <location>
        <begin position="793"/>
        <end position="810"/>
    </location>
</feature>
<evidence type="ECO:0000256" key="12">
    <source>
        <dbReference type="ARBA" id="ARBA00023170"/>
    </source>
</evidence>
<evidence type="ECO:0000256" key="5">
    <source>
        <dbReference type="ARBA" id="ARBA00022496"/>
    </source>
</evidence>
<evidence type="ECO:0000256" key="2">
    <source>
        <dbReference type="ARBA" id="ARBA00009810"/>
    </source>
</evidence>
<dbReference type="RefSeq" id="WP_184304308.1">
    <property type="nucleotide sequence ID" value="NZ_JACHLP010000012.1"/>
</dbReference>
<dbReference type="PROSITE" id="PS52016">
    <property type="entry name" value="TONB_DEPENDENT_REC_3"/>
    <property type="match status" value="1"/>
</dbReference>
<keyword evidence="7 17" id="KW-0732">Signal</keyword>
<evidence type="ECO:0000256" key="4">
    <source>
        <dbReference type="ARBA" id="ARBA00022452"/>
    </source>
</evidence>
<keyword evidence="10 16" id="KW-0798">TonB box</keyword>
<evidence type="ECO:0000256" key="13">
    <source>
        <dbReference type="ARBA" id="ARBA00023237"/>
    </source>
</evidence>
<proteinExistence type="inferred from homology"/>
<dbReference type="AlphaFoldDB" id="A0A840LH40"/>
<evidence type="ECO:0000256" key="6">
    <source>
        <dbReference type="ARBA" id="ARBA00022692"/>
    </source>
</evidence>
<dbReference type="NCBIfam" id="TIGR01783">
    <property type="entry name" value="TonB-siderophor"/>
    <property type="match status" value="1"/>
</dbReference>
<dbReference type="CDD" id="cd01347">
    <property type="entry name" value="ligand_gated_channel"/>
    <property type="match status" value="1"/>
</dbReference>
<dbReference type="Gene3D" id="2.170.130.10">
    <property type="entry name" value="TonB-dependent receptor, plug domain"/>
    <property type="match status" value="1"/>
</dbReference>
<evidence type="ECO:0000256" key="16">
    <source>
        <dbReference type="RuleBase" id="RU003357"/>
    </source>
</evidence>
<dbReference type="Gene3D" id="2.40.170.20">
    <property type="entry name" value="TonB-dependent receptor, beta-barrel domain"/>
    <property type="match status" value="1"/>
</dbReference>
<feature type="chain" id="PRO_5032958593" evidence="17">
    <location>
        <begin position="34"/>
        <end position="810"/>
    </location>
</feature>
<keyword evidence="12 19" id="KW-0675">Receptor</keyword>
<dbReference type="InterPro" id="IPR012910">
    <property type="entry name" value="Plug_dom"/>
</dbReference>
<reference evidence="19 20" key="1">
    <citation type="submission" date="2020-08" db="EMBL/GenBank/DDBJ databases">
        <title>Functional genomics of gut bacteria from endangered species of beetles.</title>
        <authorList>
            <person name="Carlos-Shanley C."/>
        </authorList>
    </citation>
    <scope>NUCLEOTIDE SEQUENCE [LARGE SCALE GENOMIC DNA]</scope>
    <source>
        <strain evidence="19 20">S00239</strain>
    </source>
</reference>